<dbReference type="Gene3D" id="1.10.8.10">
    <property type="entry name" value="DNA helicase RuvA subunit, C-terminal domain"/>
    <property type="match status" value="1"/>
</dbReference>
<protein>
    <submittedName>
        <fullName evidence="3">UBA-like domain-containing protein 1 isoform X1</fullName>
    </submittedName>
</protein>
<evidence type="ECO:0000313" key="3">
    <source>
        <dbReference type="RefSeq" id="XP_022450478.1"/>
    </source>
</evidence>
<reference evidence="3" key="1">
    <citation type="submission" date="2025-08" db="UniProtKB">
        <authorList>
            <consortium name="RefSeq"/>
        </authorList>
    </citation>
    <scope>IDENTIFICATION</scope>
    <source>
        <tissue evidence="3">Blood</tissue>
    </source>
</reference>
<dbReference type="PANTHER" id="PTHR31993:SF5">
    <property type="entry name" value="UBA-LIKE DOMAIN-CONTAINING PROTEIN 1"/>
    <property type="match status" value="1"/>
</dbReference>
<feature type="compositionally biased region" description="Low complexity" evidence="1">
    <location>
        <begin position="245"/>
        <end position="267"/>
    </location>
</feature>
<feature type="compositionally biased region" description="Basic and acidic residues" evidence="1">
    <location>
        <begin position="296"/>
        <end position="306"/>
    </location>
</feature>
<dbReference type="CTD" id="124402"/>
<evidence type="ECO:0000256" key="1">
    <source>
        <dbReference type="SAM" id="MobiDB-lite"/>
    </source>
</evidence>
<dbReference type="KEGG" id="dle:111185261"/>
<feature type="compositionally biased region" description="Pro residues" evidence="1">
    <location>
        <begin position="268"/>
        <end position="280"/>
    </location>
</feature>
<dbReference type="Proteomes" id="UP000248483">
    <property type="component" value="Unplaced"/>
</dbReference>
<dbReference type="InterPro" id="IPR039310">
    <property type="entry name" value="UBALD1/2"/>
</dbReference>
<proteinExistence type="predicted"/>
<organism evidence="2 3">
    <name type="scientific">Delphinapterus leucas</name>
    <name type="common">Beluga whale</name>
    <dbReference type="NCBI Taxonomy" id="9749"/>
    <lineage>
        <taxon>Eukaryota</taxon>
        <taxon>Metazoa</taxon>
        <taxon>Chordata</taxon>
        <taxon>Craniata</taxon>
        <taxon>Vertebrata</taxon>
        <taxon>Euteleostomi</taxon>
        <taxon>Mammalia</taxon>
        <taxon>Eutheria</taxon>
        <taxon>Laurasiatheria</taxon>
        <taxon>Artiodactyla</taxon>
        <taxon>Whippomorpha</taxon>
        <taxon>Cetacea</taxon>
        <taxon>Odontoceti</taxon>
        <taxon>Monodontidae</taxon>
        <taxon>Delphinapterus</taxon>
    </lineage>
</organism>
<dbReference type="RefSeq" id="XP_022450478.1">
    <property type="nucleotide sequence ID" value="XM_022594770.2"/>
</dbReference>
<gene>
    <name evidence="3" type="primary">UBALD1</name>
</gene>
<keyword evidence="2" id="KW-1185">Reference proteome</keyword>
<sequence length="306" mass="33225">MEGRAACRPFTHLTGSLTQHFRKSSWFLYFPGRLSCRGRTRTHQCQRRPPWGPSSQPPRVTRGACLTQANCHPLSHPLLTVLGANPTSAFLLLHHLENIPRKAQVTGQGCKPQTILLNSGSPSWTVDLRRSLLLGRGTCKPPSPITLWCRRRNREPGQSPLASLGKEQTALSAFFQETNIPYSHHHHQMMCTPANTPATPPNFPDALTMFSRLKASESFHSGGSGSPMAATATSPPPHFPLAATGSFAAPSWPAAASPPGGAQHHQPQQPPLWTPAPPSPVSDWPPLVPQQAASEPRAHPAMEAER</sequence>
<dbReference type="InParanoid" id="A0A2Y9Q4X5"/>
<dbReference type="GeneID" id="111185261"/>
<feature type="region of interest" description="Disordered" evidence="1">
    <location>
        <begin position="218"/>
        <end position="306"/>
    </location>
</feature>
<accession>A0A2Y9Q4X5</accession>
<dbReference type="AlphaFoldDB" id="A0A2Y9Q4X5"/>
<evidence type="ECO:0000313" key="2">
    <source>
        <dbReference type="Proteomes" id="UP000248483"/>
    </source>
</evidence>
<dbReference type="PANTHER" id="PTHR31993">
    <property type="entry name" value="UBA-LIKE DOMAIN-CONTAINING PROTEIN 2"/>
    <property type="match status" value="1"/>
</dbReference>
<name>A0A2Y9Q4X5_DELLE</name>